<dbReference type="InterPro" id="IPR030189">
    <property type="entry name" value="UPS_plant"/>
</dbReference>
<evidence type="ECO:0000256" key="9">
    <source>
        <dbReference type="SAM" id="Phobius"/>
    </source>
</evidence>
<evidence type="ECO:0000256" key="7">
    <source>
        <dbReference type="ARBA" id="ARBA00022989"/>
    </source>
</evidence>
<feature type="transmembrane region" description="Helical" evidence="9">
    <location>
        <begin position="290"/>
        <end position="309"/>
    </location>
</feature>
<keyword evidence="8 9" id="KW-0472">Membrane</keyword>
<comment type="caution">
    <text evidence="11">The sequence shown here is derived from an EMBL/GenBank/DDBJ whole genome shotgun (WGS) entry which is preliminary data.</text>
</comment>
<evidence type="ECO:0000256" key="1">
    <source>
        <dbReference type="ARBA" id="ARBA00004141"/>
    </source>
</evidence>
<accession>A0AAD3CDN5</accession>
<evidence type="ECO:0000256" key="2">
    <source>
        <dbReference type="ARBA" id="ARBA00005931"/>
    </source>
</evidence>
<evidence type="ECO:0000313" key="11">
    <source>
        <dbReference type="EMBL" id="GFH43883.1"/>
    </source>
</evidence>
<evidence type="ECO:0000256" key="10">
    <source>
        <dbReference type="SAM" id="SignalP"/>
    </source>
</evidence>
<dbReference type="InterPro" id="IPR009834">
    <property type="entry name" value="Ureide_permease"/>
</dbReference>
<protein>
    <submittedName>
        <fullName evidence="11">Uncharacterized protein</fullName>
    </submittedName>
</protein>
<keyword evidence="5" id="KW-0547">Nucleotide-binding</keyword>
<proteinExistence type="inferred from homology"/>
<keyword evidence="3" id="KW-0813">Transport</keyword>
<keyword evidence="4 9" id="KW-0812">Transmembrane</keyword>
<feature type="signal peptide" evidence="10">
    <location>
        <begin position="1"/>
        <end position="17"/>
    </location>
</feature>
<keyword evidence="10" id="KW-0732">Signal</keyword>
<keyword evidence="6" id="KW-0067">ATP-binding</keyword>
<feature type="transmembrane region" description="Helical" evidence="9">
    <location>
        <begin position="391"/>
        <end position="413"/>
    </location>
</feature>
<dbReference type="PANTHER" id="PTHR31081">
    <property type="entry name" value="UREIDE PERMEASE 1-RELATED-RELATED"/>
    <property type="match status" value="1"/>
</dbReference>
<dbReference type="GO" id="GO:0016020">
    <property type="term" value="C:membrane"/>
    <property type="evidence" value="ECO:0007669"/>
    <property type="project" value="UniProtKB-SubCell"/>
</dbReference>
<evidence type="ECO:0000256" key="3">
    <source>
        <dbReference type="ARBA" id="ARBA00022448"/>
    </source>
</evidence>
<dbReference type="Proteomes" id="UP001054902">
    <property type="component" value="Unassembled WGS sequence"/>
</dbReference>
<comment type="subcellular location">
    <subcellularLocation>
        <location evidence="1">Membrane</location>
        <topology evidence="1">Multi-pass membrane protein</topology>
    </subcellularLocation>
</comment>
<gene>
    <name evidence="11" type="ORF">CTEN210_00356</name>
</gene>
<organism evidence="11 12">
    <name type="scientific">Chaetoceros tenuissimus</name>
    <dbReference type="NCBI Taxonomy" id="426638"/>
    <lineage>
        <taxon>Eukaryota</taxon>
        <taxon>Sar</taxon>
        <taxon>Stramenopiles</taxon>
        <taxon>Ochrophyta</taxon>
        <taxon>Bacillariophyta</taxon>
        <taxon>Coscinodiscophyceae</taxon>
        <taxon>Chaetocerotophycidae</taxon>
        <taxon>Chaetocerotales</taxon>
        <taxon>Chaetocerotaceae</taxon>
        <taxon>Chaetoceros</taxon>
    </lineage>
</organism>
<sequence length="415" mass="46100">MFSLGILMLLLSLVCLGTWPAFMRLCSCEKELADIIHQSRRRSSRTTFLTSPQDRHPCHVYLDYSFSYVVASSIPVMFQIMSENSNSSIFAKPLLILVAMIGGSLLSLANISMQWSTSVYNAPLTTVVALQSSLCVVLGTSINYFLQPEKTSKPHLLFIGVGSFLIAIVSASRAQILYQIQKRNALDRDEHVNTIVSDGVPLYQKNDEDSNHGSIELPNASFRQHTHSSLNDSEDYMHSRNASSNQSHVQLGLIVAFLGGICIGFFTPSFNIAVNDPFQWYDDGLEVPYANLWFAFAFTLCSVIGNLRLMKGTAFSTIPSTTWSNYISEPWSERRLAFSAGTICAFGNWLQFQGGFLAGFAAADMVQAFPLVSTLWDYFLFHEFRQTSCKVGCILSIMFASYLLGISMLALSISE</sequence>
<keyword evidence="12" id="KW-1185">Reference proteome</keyword>
<evidence type="ECO:0000256" key="6">
    <source>
        <dbReference type="ARBA" id="ARBA00022840"/>
    </source>
</evidence>
<dbReference type="Pfam" id="PF07168">
    <property type="entry name" value="Ureide_permease"/>
    <property type="match status" value="1"/>
</dbReference>
<comment type="similarity">
    <text evidence="2">Belongs to the plant ureide permease (TC 2.A.7.19) family.</text>
</comment>
<dbReference type="AlphaFoldDB" id="A0AAD3CDN5"/>
<feature type="transmembrane region" description="Helical" evidence="9">
    <location>
        <begin position="157"/>
        <end position="178"/>
    </location>
</feature>
<feature type="transmembrane region" description="Helical" evidence="9">
    <location>
        <begin position="89"/>
        <end position="111"/>
    </location>
</feature>
<dbReference type="GO" id="GO:0022857">
    <property type="term" value="F:transmembrane transporter activity"/>
    <property type="evidence" value="ECO:0007669"/>
    <property type="project" value="InterPro"/>
</dbReference>
<evidence type="ECO:0000256" key="8">
    <source>
        <dbReference type="ARBA" id="ARBA00023136"/>
    </source>
</evidence>
<feature type="transmembrane region" description="Helical" evidence="9">
    <location>
        <begin position="123"/>
        <end position="145"/>
    </location>
</feature>
<dbReference type="EMBL" id="BLLK01000019">
    <property type="protein sequence ID" value="GFH43883.1"/>
    <property type="molecule type" value="Genomic_DNA"/>
</dbReference>
<evidence type="ECO:0000313" key="12">
    <source>
        <dbReference type="Proteomes" id="UP001054902"/>
    </source>
</evidence>
<reference evidence="11 12" key="1">
    <citation type="journal article" date="2021" name="Sci. Rep.">
        <title>The genome of the diatom Chaetoceros tenuissimus carries an ancient integrated fragment of an extant virus.</title>
        <authorList>
            <person name="Hongo Y."/>
            <person name="Kimura K."/>
            <person name="Takaki Y."/>
            <person name="Yoshida Y."/>
            <person name="Baba S."/>
            <person name="Kobayashi G."/>
            <person name="Nagasaki K."/>
            <person name="Hano T."/>
            <person name="Tomaru Y."/>
        </authorList>
    </citation>
    <scope>NUCLEOTIDE SEQUENCE [LARGE SCALE GENOMIC DNA]</scope>
    <source>
        <strain evidence="11 12">NIES-3715</strain>
    </source>
</reference>
<feature type="transmembrane region" description="Helical" evidence="9">
    <location>
        <begin position="249"/>
        <end position="270"/>
    </location>
</feature>
<name>A0AAD3CDN5_9STRA</name>
<keyword evidence="7 9" id="KW-1133">Transmembrane helix</keyword>
<dbReference type="GO" id="GO:0005524">
    <property type="term" value="F:ATP binding"/>
    <property type="evidence" value="ECO:0007669"/>
    <property type="project" value="UniProtKB-KW"/>
</dbReference>
<evidence type="ECO:0000256" key="5">
    <source>
        <dbReference type="ARBA" id="ARBA00022741"/>
    </source>
</evidence>
<feature type="chain" id="PRO_5042108369" evidence="10">
    <location>
        <begin position="18"/>
        <end position="415"/>
    </location>
</feature>
<evidence type="ECO:0000256" key="4">
    <source>
        <dbReference type="ARBA" id="ARBA00022692"/>
    </source>
</evidence>